<keyword evidence="4" id="KW-1185">Reference proteome</keyword>
<dbReference type="InterPro" id="IPR050546">
    <property type="entry name" value="Glycosyl_Hydrlase_16"/>
</dbReference>
<evidence type="ECO:0000259" key="2">
    <source>
        <dbReference type="PROSITE" id="PS51762"/>
    </source>
</evidence>
<feature type="signal peptide" evidence="1">
    <location>
        <begin position="1"/>
        <end position="21"/>
    </location>
</feature>
<dbReference type="Proteomes" id="UP000188533">
    <property type="component" value="Unassembled WGS sequence"/>
</dbReference>
<keyword evidence="3" id="KW-0378">Hydrolase</keyword>
<feature type="chain" id="PRO_5013202057" evidence="1">
    <location>
        <begin position="22"/>
        <end position="319"/>
    </location>
</feature>
<dbReference type="EMBL" id="BDGU01000019">
    <property type="protein sequence ID" value="GAV99787.1"/>
    <property type="molecule type" value="Genomic_DNA"/>
</dbReference>
<dbReference type="PANTHER" id="PTHR10963">
    <property type="entry name" value="GLYCOSYL HYDROLASE-RELATED"/>
    <property type="match status" value="1"/>
</dbReference>
<organism evidence="3 4">
    <name type="scientific">Lentinula edodes</name>
    <name type="common">Shiitake mushroom</name>
    <name type="synonym">Lentinus edodes</name>
    <dbReference type="NCBI Taxonomy" id="5353"/>
    <lineage>
        <taxon>Eukaryota</taxon>
        <taxon>Fungi</taxon>
        <taxon>Dikarya</taxon>
        <taxon>Basidiomycota</taxon>
        <taxon>Agaricomycotina</taxon>
        <taxon>Agaricomycetes</taxon>
        <taxon>Agaricomycetidae</taxon>
        <taxon>Agaricales</taxon>
        <taxon>Marasmiineae</taxon>
        <taxon>Omphalotaceae</taxon>
        <taxon>Lentinula</taxon>
    </lineage>
</organism>
<evidence type="ECO:0000313" key="3">
    <source>
        <dbReference type="EMBL" id="GAV99787.1"/>
    </source>
</evidence>
<dbReference type="CDD" id="cd02181">
    <property type="entry name" value="GH16_fungal_Lam16A_glucanase"/>
    <property type="match status" value="1"/>
</dbReference>
<dbReference type="SUPFAM" id="SSF49899">
    <property type="entry name" value="Concanavalin A-like lectins/glucanases"/>
    <property type="match status" value="1"/>
</dbReference>
<sequence>MSTSFTWSLTFALVFVSGVWAATYTVSDTYTGQDFLNSFTVQNIPDPTNGRVNYVDAATAKNDNLTFASATNFIARADFTTILDPNGPGRNSVRLLSNKQYGLGSVLVANLNHMPEGCGTWPAFWTVGDQGNNWPTTGEIDIIEGVNNVGTNQGTLHTSPDCSMPASRTETGTALQSDCDTAVNGNAGCGVSFTDARSFGPTFNSNGGGWYAMELTDDFVKIWFWARGTSVPSDVSGGSSTIDTDNWGTPVAYFPNTSCSISSHFGPQNIIINLTFCGDWAGAVYSSSGCPSTCVDYVNNNPADFENAYFDFLSLKAYT</sequence>
<keyword evidence="1" id="KW-0732">Signal</keyword>
<dbReference type="PROSITE" id="PS51762">
    <property type="entry name" value="GH16_2"/>
    <property type="match status" value="1"/>
</dbReference>
<accession>A0A1Q3DXQ1</accession>
<proteinExistence type="predicted"/>
<dbReference type="STRING" id="5353.A0A1Q3DXQ1"/>
<dbReference type="GO" id="GO:0009251">
    <property type="term" value="P:glucan catabolic process"/>
    <property type="evidence" value="ECO:0007669"/>
    <property type="project" value="TreeGrafter"/>
</dbReference>
<dbReference type="Gene3D" id="2.60.120.200">
    <property type="match status" value="1"/>
</dbReference>
<evidence type="ECO:0000313" key="4">
    <source>
        <dbReference type="Proteomes" id="UP000188533"/>
    </source>
</evidence>
<dbReference type="GO" id="GO:0004553">
    <property type="term" value="F:hydrolase activity, hydrolyzing O-glycosyl compounds"/>
    <property type="evidence" value="ECO:0007669"/>
    <property type="project" value="InterPro"/>
</dbReference>
<feature type="domain" description="GH16" evidence="2">
    <location>
        <begin position="39"/>
        <end position="289"/>
    </location>
</feature>
<comment type="caution">
    <text evidence="3">The sequence shown here is derived from an EMBL/GenBank/DDBJ whole genome shotgun (WGS) entry which is preliminary data.</text>
</comment>
<name>A0A1Q3DXQ1_LENED</name>
<gene>
    <name evidence="3" type="ORF">LENED_001270</name>
</gene>
<dbReference type="PANTHER" id="PTHR10963:SF24">
    <property type="entry name" value="GLYCOSIDASE C21B10.07-RELATED"/>
    <property type="match status" value="1"/>
</dbReference>
<evidence type="ECO:0000256" key="1">
    <source>
        <dbReference type="SAM" id="SignalP"/>
    </source>
</evidence>
<dbReference type="InterPro" id="IPR013320">
    <property type="entry name" value="ConA-like_dom_sf"/>
</dbReference>
<protein>
    <submittedName>
        <fullName evidence="3">Glycoside hydrolase family 16 protein</fullName>
    </submittedName>
</protein>
<reference evidence="3 4" key="2">
    <citation type="submission" date="2017-02" db="EMBL/GenBank/DDBJ databases">
        <title>A genome survey and senescence transcriptome analysis in Lentinula edodes.</title>
        <authorList>
            <person name="Sakamoto Y."/>
            <person name="Nakade K."/>
            <person name="Sato S."/>
            <person name="Yoshida Y."/>
            <person name="Miyazaki K."/>
            <person name="Natsume S."/>
            <person name="Konno N."/>
        </authorList>
    </citation>
    <scope>NUCLEOTIDE SEQUENCE [LARGE SCALE GENOMIC DNA]</scope>
    <source>
        <strain evidence="3 4">NBRC 111202</strain>
    </source>
</reference>
<reference evidence="3 4" key="1">
    <citation type="submission" date="2016-08" db="EMBL/GenBank/DDBJ databases">
        <authorList>
            <consortium name="Lentinula edodes genome sequencing consortium"/>
            <person name="Sakamoto Y."/>
            <person name="Nakade K."/>
            <person name="Sato S."/>
            <person name="Yoshida Y."/>
            <person name="Miyazaki K."/>
            <person name="Natsume S."/>
            <person name="Konno N."/>
        </authorList>
    </citation>
    <scope>NUCLEOTIDE SEQUENCE [LARGE SCALE GENOMIC DNA]</scope>
    <source>
        <strain evidence="3 4">NBRC 111202</strain>
    </source>
</reference>
<dbReference type="Pfam" id="PF26113">
    <property type="entry name" value="GH16_XgeA"/>
    <property type="match status" value="1"/>
</dbReference>
<dbReference type="InterPro" id="IPR000757">
    <property type="entry name" value="Beta-glucanase-like"/>
</dbReference>
<dbReference type="AlphaFoldDB" id="A0A1Q3DXQ1"/>
<dbReference type="FunFam" id="2.60.120.200:FF:000179">
    <property type="entry name" value="Unplaced genomic scaffold supercont1.19, whole genome shotgun sequence"/>
    <property type="match status" value="1"/>
</dbReference>